<organism evidence="1 2">
    <name type="scientific">Pseudobacter ginsenosidimutans</name>
    <dbReference type="NCBI Taxonomy" id="661488"/>
    <lineage>
        <taxon>Bacteria</taxon>
        <taxon>Pseudomonadati</taxon>
        <taxon>Bacteroidota</taxon>
        <taxon>Chitinophagia</taxon>
        <taxon>Chitinophagales</taxon>
        <taxon>Chitinophagaceae</taxon>
        <taxon>Pseudobacter</taxon>
    </lineage>
</organism>
<reference evidence="1 2" key="1">
    <citation type="submission" date="2019-02" db="EMBL/GenBank/DDBJ databases">
        <title>Genomic Encyclopedia of Type Strains, Phase IV (KMG-IV): sequencing the most valuable type-strain genomes for metagenomic binning, comparative biology and taxonomic classification.</title>
        <authorList>
            <person name="Goeker M."/>
        </authorList>
    </citation>
    <scope>NUCLEOTIDE SEQUENCE [LARGE SCALE GENOMIC DNA]</scope>
    <source>
        <strain evidence="1 2">DSM 18116</strain>
    </source>
</reference>
<dbReference type="AlphaFoldDB" id="A0A4Q7N1U8"/>
<name>A0A4Q7N1U8_9BACT</name>
<accession>A0A4Q7N1U8</accession>
<proteinExistence type="predicted"/>
<gene>
    <name evidence="1" type="ORF">EV199_1238</name>
</gene>
<dbReference type="OrthoDB" id="6717961at2"/>
<dbReference type="GO" id="GO:0008237">
    <property type="term" value="F:metallopeptidase activity"/>
    <property type="evidence" value="ECO:0007669"/>
    <property type="project" value="InterPro"/>
</dbReference>
<comment type="caution">
    <text evidence="1">The sequence shown here is derived from an EMBL/GenBank/DDBJ whole genome shotgun (WGS) entry which is preliminary data.</text>
</comment>
<evidence type="ECO:0000313" key="2">
    <source>
        <dbReference type="Proteomes" id="UP000293874"/>
    </source>
</evidence>
<protein>
    <submittedName>
        <fullName evidence="1">Uncharacterized protein</fullName>
    </submittedName>
</protein>
<keyword evidence="2" id="KW-1185">Reference proteome</keyword>
<dbReference type="SUPFAM" id="SSF55486">
    <property type="entry name" value="Metalloproteases ('zincins'), catalytic domain"/>
    <property type="match status" value="1"/>
</dbReference>
<dbReference type="Gene3D" id="3.40.390.10">
    <property type="entry name" value="Collagenase (Catalytic Domain)"/>
    <property type="match status" value="1"/>
</dbReference>
<dbReference type="Proteomes" id="UP000293874">
    <property type="component" value="Unassembled WGS sequence"/>
</dbReference>
<dbReference type="InterPro" id="IPR024079">
    <property type="entry name" value="MetalloPept_cat_dom_sf"/>
</dbReference>
<evidence type="ECO:0000313" key="1">
    <source>
        <dbReference type="EMBL" id="RZS75373.1"/>
    </source>
</evidence>
<dbReference type="RefSeq" id="WP_130539745.1">
    <property type="nucleotide sequence ID" value="NZ_CP042431.1"/>
</dbReference>
<dbReference type="EMBL" id="SGXA01000001">
    <property type="protein sequence ID" value="RZS75373.1"/>
    <property type="molecule type" value="Genomic_DNA"/>
</dbReference>
<sequence length="267" mass="30320">MKPFILVALLCVLCSSQPSRNDLSPEDFGAYLVTDQNGKREIVIRSNYYVTEGKPDDLKAAKLGIDFWNNLSGQFILLEMDSTGKLTDEYLPIRFELKIETCNDPLSTQKLNDSLGRNKIPGAVILNTFLLVDTIENDVDGCRVKNPGISAGLTCKASFTRVKLHYKDSVKVIAHEIGHTLGLLDMERKEALMHEDTSGGIELYEFEIRKILDHAYGFKANWFRNHFDPSIPEGDIVHISARDRDWQPCSSEFLKSKPQKDKKRKRK</sequence>